<feature type="compositionally biased region" description="Basic and acidic residues" evidence="2">
    <location>
        <begin position="136"/>
        <end position="147"/>
    </location>
</feature>
<evidence type="ECO:0000313" key="5">
    <source>
        <dbReference type="Proteomes" id="UP001212841"/>
    </source>
</evidence>
<protein>
    <recommendedName>
        <fullName evidence="3">THUMP domain-containing protein</fullName>
    </recommendedName>
</protein>
<dbReference type="GO" id="GO:0003723">
    <property type="term" value="F:RNA binding"/>
    <property type="evidence" value="ECO:0007669"/>
    <property type="project" value="UniProtKB-UniRule"/>
</dbReference>
<dbReference type="PANTHER" id="PTHR13452:SF10">
    <property type="entry name" value="THUMP DOMAIN-CONTAINING PROTEIN 1"/>
    <property type="match status" value="1"/>
</dbReference>
<evidence type="ECO:0000256" key="2">
    <source>
        <dbReference type="SAM" id="MobiDB-lite"/>
    </source>
</evidence>
<dbReference type="GO" id="GO:0006400">
    <property type="term" value="P:tRNA modification"/>
    <property type="evidence" value="ECO:0007669"/>
    <property type="project" value="InterPro"/>
</dbReference>
<dbReference type="SMART" id="SM00981">
    <property type="entry name" value="THUMP"/>
    <property type="match status" value="1"/>
</dbReference>
<dbReference type="PROSITE" id="PS51165">
    <property type="entry name" value="THUMP"/>
    <property type="match status" value="1"/>
</dbReference>
<proteinExistence type="predicted"/>
<feature type="domain" description="THUMP" evidence="3">
    <location>
        <begin position="214"/>
        <end position="319"/>
    </location>
</feature>
<evidence type="ECO:0000313" key="4">
    <source>
        <dbReference type="EMBL" id="KAJ3046712.1"/>
    </source>
</evidence>
<dbReference type="InterPro" id="IPR004114">
    <property type="entry name" value="THUMP_dom"/>
</dbReference>
<dbReference type="Proteomes" id="UP001212841">
    <property type="component" value="Unassembled WGS sequence"/>
</dbReference>
<accession>A0AAD5SDI1</accession>
<organism evidence="4 5">
    <name type="scientific">Rhizophlyctis rosea</name>
    <dbReference type="NCBI Taxonomy" id="64517"/>
    <lineage>
        <taxon>Eukaryota</taxon>
        <taxon>Fungi</taxon>
        <taxon>Fungi incertae sedis</taxon>
        <taxon>Chytridiomycota</taxon>
        <taxon>Chytridiomycota incertae sedis</taxon>
        <taxon>Chytridiomycetes</taxon>
        <taxon>Rhizophlyctidales</taxon>
        <taxon>Rhizophlyctidaceae</taxon>
        <taxon>Rhizophlyctis</taxon>
    </lineage>
</organism>
<name>A0AAD5SDI1_9FUNG</name>
<dbReference type="AlphaFoldDB" id="A0AAD5SDI1"/>
<dbReference type="InterPro" id="IPR040183">
    <property type="entry name" value="THUMPD1-like"/>
</dbReference>
<dbReference type="CDD" id="cd11717">
    <property type="entry name" value="THUMP_THUMPD1_like"/>
    <property type="match status" value="1"/>
</dbReference>
<feature type="region of interest" description="Disordered" evidence="2">
    <location>
        <begin position="130"/>
        <end position="174"/>
    </location>
</feature>
<dbReference type="PANTHER" id="PTHR13452">
    <property type="entry name" value="THUMP DOMAIN CONTAINING PROTEIN 1-RELATED"/>
    <property type="match status" value="1"/>
</dbReference>
<evidence type="ECO:0000259" key="3">
    <source>
        <dbReference type="PROSITE" id="PS51165"/>
    </source>
</evidence>
<keyword evidence="1" id="KW-0694">RNA-binding</keyword>
<reference evidence="4" key="1">
    <citation type="submission" date="2020-05" db="EMBL/GenBank/DDBJ databases">
        <title>Phylogenomic resolution of chytrid fungi.</title>
        <authorList>
            <person name="Stajich J.E."/>
            <person name="Amses K."/>
            <person name="Simmons R."/>
            <person name="Seto K."/>
            <person name="Myers J."/>
            <person name="Bonds A."/>
            <person name="Quandt C.A."/>
            <person name="Barry K."/>
            <person name="Liu P."/>
            <person name="Grigoriev I."/>
            <person name="Longcore J.E."/>
            <person name="James T.Y."/>
        </authorList>
    </citation>
    <scope>NUCLEOTIDE SEQUENCE</scope>
    <source>
        <strain evidence="4">JEL0318</strain>
    </source>
</reference>
<feature type="compositionally biased region" description="Polar residues" evidence="2">
    <location>
        <begin position="14"/>
        <end position="35"/>
    </location>
</feature>
<dbReference type="SUPFAM" id="SSF143437">
    <property type="entry name" value="THUMP domain-like"/>
    <property type="match status" value="1"/>
</dbReference>
<feature type="compositionally biased region" description="Basic and acidic residues" evidence="2">
    <location>
        <begin position="163"/>
        <end position="174"/>
    </location>
</feature>
<feature type="region of interest" description="Disordered" evidence="2">
    <location>
        <begin position="1"/>
        <end position="47"/>
    </location>
</feature>
<keyword evidence="5" id="KW-1185">Reference proteome</keyword>
<sequence length="344" mass="38373">MADESTSNKRTKPDTPTTTSADARPSKSQKQTSGDSPAPAKPKKTTIPITRGKFKNKYLRKHASLLHRHDPAVGLIVTTAVGNETRALGQARFFLDTYLPTLFPDYKTVWLPPPSKLDIDLDIIKSLSDPGVSASGKDEGPTEKVDNRDEEEEEEANVQQPDGETKESRDRPDRRFQAADAACAGLLFIRFRVDVPPVDFMQKVFDHILSLPPPDQQKLANSVQHCYRFLPITHVCPATLEDINLTITPIIQTHLSNLDPTSSVAIVAEVRNNLTVTREKVIQAVAKMIPESCKIDLKNPTKVLFVTVFKSVCGFAILPNYYEWKKYNLHSVLQGRSDKDVESK</sequence>
<dbReference type="Pfam" id="PF02926">
    <property type="entry name" value="THUMP"/>
    <property type="match status" value="1"/>
</dbReference>
<comment type="caution">
    <text evidence="4">The sequence shown here is derived from an EMBL/GenBank/DDBJ whole genome shotgun (WGS) entry which is preliminary data.</text>
</comment>
<dbReference type="Gene3D" id="3.30.2300.10">
    <property type="entry name" value="THUMP superfamily"/>
    <property type="match status" value="1"/>
</dbReference>
<evidence type="ECO:0000256" key="1">
    <source>
        <dbReference type="PROSITE-ProRule" id="PRU00529"/>
    </source>
</evidence>
<dbReference type="EMBL" id="JADGJD010001109">
    <property type="protein sequence ID" value="KAJ3046712.1"/>
    <property type="molecule type" value="Genomic_DNA"/>
</dbReference>
<gene>
    <name evidence="4" type="ORF">HK097_000608</name>
</gene>